<accession>A0ABR1GFM5</accession>
<keyword evidence="2" id="KW-1185">Reference proteome</keyword>
<name>A0ABR1GFM5_AURAN</name>
<protein>
    <submittedName>
        <fullName evidence="1">Uncharacterized protein</fullName>
    </submittedName>
</protein>
<dbReference type="KEGG" id="aaf:AURANDRAFT_72212"/>
<dbReference type="InterPro" id="IPR035965">
    <property type="entry name" value="PAS-like_dom_sf"/>
</dbReference>
<sequence length="179" mass="19095">MGKVQSKIVSVLVDCLEKPEPSRLERTKAFVDGSSLPIVVTNSADGTVVHCNEAWCGMCGYARDEALGRTNGELLQGPGTDLRAARAMVGELRAGASKARAVLFNYKKDRSPFWNDLVVTHIGDDASVGVSGYDVAFLREARDAGDAADGAALSECFSMKKRLSPFTGELSEASMFVVS</sequence>
<organism evidence="1 2">
    <name type="scientific">Aureococcus anophagefferens</name>
    <name type="common">Harmful bloom alga</name>
    <dbReference type="NCBI Taxonomy" id="44056"/>
    <lineage>
        <taxon>Eukaryota</taxon>
        <taxon>Sar</taxon>
        <taxon>Stramenopiles</taxon>
        <taxon>Ochrophyta</taxon>
        <taxon>Pelagophyceae</taxon>
        <taxon>Pelagomonadales</taxon>
        <taxon>Pelagomonadaceae</taxon>
        <taxon>Aureococcus</taxon>
    </lineage>
</organism>
<reference evidence="1 2" key="1">
    <citation type="submission" date="2024-03" db="EMBL/GenBank/DDBJ databases">
        <title>Aureococcus anophagefferens CCMP1851 and Kratosvirus quantuckense: Draft genome of a second virus-susceptible host strain in the model system.</title>
        <authorList>
            <person name="Chase E."/>
            <person name="Truchon A.R."/>
            <person name="Schepens W."/>
            <person name="Wilhelm S.W."/>
        </authorList>
    </citation>
    <scope>NUCLEOTIDE SEQUENCE [LARGE SCALE GENOMIC DNA]</scope>
    <source>
        <strain evidence="1 2">CCMP1851</strain>
    </source>
</reference>
<evidence type="ECO:0000313" key="1">
    <source>
        <dbReference type="EMBL" id="KAK7254632.1"/>
    </source>
</evidence>
<dbReference type="NCBIfam" id="TIGR00229">
    <property type="entry name" value="sensory_box"/>
    <property type="match status" value="1"/>
</dbReference>
<gene>
    <name evidence="1" type="ORF">SO694_00010216</name>
</gene>
<dbReference type="EMBL" id="JBBJCI010000023">
    <property type="protein sequence ID" value="KAK7254632.1"/>
    <property type="molecule type" value="Genomic_DNA"/>
</dbReference>
<evidence type="ECO:0000313" key="2">
    <source>
        <dbReference type="Proteomes" id="UP001363151"/>
    </source>
</evidence>
<comment type="caution">
    <text evidence="1">The sequence shown here is derived from an EMBL/GenBank/DDBJ whole genome shotgun (WGS) entry which is preliminary data.</text>
</comment>
<dbReference type="CDD" id="cd00130">
    <property type="entry name" value="PAS"/>
    <property type="match status" value="1"/>
</dbReference>
<dbReference type="SUPFAM" id="SSF55785">
    <property type="entry name" value="PYP-like sensor domain (PAS domain)"/>
    <property type="match status" value="1"/>
</dbReference>
<dbReference type="Pfam" id="PF13426">
    <property type="entry name" value="PAS_9"/>
    <property type="match status" value="1"/>
</dbReference>
<dbReference type="PROSITE" id="PS50112">
    <property type="entry name" value="PAS"/>
    <property type="match status" value="1"/>
</dbReference>
<dbReference type="Proteomes" id="UP001363151">
    <property type="component" value="Unassembled WGS sequence"/>
</dbReference>
<dbReference type="Gene3D" id="3.30.450.20">
    <property type="entry name" value="PAS domain"/>
    <property type="match status" value="1"/>
</dbReference>
<dbReference type="InterPro" id="IPR000014">
    <property type="entry name" value="PAS"/>
</dbReference>
<dbReference type="SMART" id="SM00091">
    <property type="entry name" value="PAS"/>
    <property type="match status" value="1"/>
</dbReference>
<proteinExistence type="predicted"/>